<reference evidence="7 8" key="1">
    <citation type="submission" date="2019-06" db="EMBL/GenBank/DDBJ databases">
        <title>Sequencing the genomes of 1000 actinobacteria strains.</title>
        <authorList>
            <person name="Klenk H.-P."/>
        </authorList>
    </citation>
    <scope>NUCLEOTIDE SEQUENCE [LARGE SCALE GENOMIC DNA]</scope>
    <source>
        <strain evidence="7 8">DSM 24683</strain>
    </source>
</reference>
<dbReference type="PANTHER" id="PTHR46708:SF2">
    <property type="entry name" value="FIBRONECTIN TYPE-III DOMAIN-CONTAINING PROTEIN"/>
    <property type="match status" value="1"/>
</dbReference>
<keyword evidence="2" id="KW-0378">Hydrolase</keyword>
<feature type="region of interest" description="Disordered" evidence="4">
    <location>
        <begin position="387"/>
        <end position="503"/>
    </location>
</feature>
<feature type="domain" description="Fibronectin type-III" evidence="6">
    <location>
        <begin position="581"/>
        <end position="670"/>
    </location>
</feature>
<evidence type="ECO:0000313" key="7">
    <source>
        <dbReference type="EMBL" id="TWD81310.1"/>
    </source>
</evidence>
<evidence type="ECO:0000256" key="1">
    <source>
        <dbReference type="ARBA" id="ARBA00022737"/>
    </source>
</evidence>
<dbReference type="PANTHER" id="PTHR46708">
    <property type="entry name" value="TENASCIN"/>
    <property type="match status" value="1"/>
</dbReference>
<dbReference type="CDD" id="cd00063">
    <property type="entry name" value="FN3"/>
    <property type="match status" value="2"/>
</dbReference>
<keyword evidence="2" id="KW-0326">Glycosidase</keyword>
<dbReference type="RefSeq" id="WP_145806052.1">
    <property type="nucleotide sequence ID" value="NZ_VIVK01000001.1"/>
</dbReference>
<keyword evidence="5" id="KW-0812">Transmembrane</keyword>
<name>A0A561BR06_9ACTN</name>
<dbReference type="PRINTS" id="PR01217">
    <property type="entry name" value="PRICHEXTENSN"/>
</dbReference>
<evidence type="ECO:0000313" key="8">
    <source>
        <dbReference type="Proteomes" id="UP000318380"/>
    </source>
</evidence>
<dbReference type="InterPro" id="IPR036116">
    <property type="entry name" value="FN3_sf"/>
</dbReference>
<sequence>MHPFTELRRRFTQRDRAAEDGRGRVAETRRARAALAAVVAGCVAVTGIAVAGAGNAAPGVTFSNPGRYIYNSTLGRILHVNGETKNVDTQIPLPGAGPGTQVVENDQNGYVLARGRTYEFGKSSLEVGDPVPAPLDELPVGLEAGAAAFAVYRENGRIVRFSGRPAVADVGVELGQPVVTGAGTLWVHRPDNGQLCQLTLEAERLACPAKVPVGHSGSLVVVGNDRVVFVDTTGREMYAVDDDGLGRQIPLPVADLGADAMIAANDVGGRLAIVDRGSNVLHLVGTTELTDGKPDTEPIRKPLRKGKYERIASSGTSLALIDDTSSTLLTLDRNGEERAAKTIPAPSAKAKVGPDDKAGLYRGGDSRLYVANRSGEKVMLVDDSGDVAAVDTSDTGRPVSPKPDRPKVAPTTRPTQPPQPPQTQEPPVPPKTKKPEPPRRPQDRPTQADPPDKPGNDTTERPPTRKPAKPTTRPTPDKPSPPAKPVVRAGRPGAPRSVSGKAGTNSAFVSWDAAAANGASVTKYQVTWSGGSRTLSASARSVTLTGLTGGTGYVFTVKATNRVGVGPGASTARIVPTGGAADAPVLRVSPGDKRITVTWSRPDTHGGTLVRYQARIGGPAVLKSWSGTTTSHTFTGLSNGDTYLVEVWAVTRDASGKEVQGKTASRAVDAGGSSSEPQLTASRGAATSHGSGDEACEPPGCAFIKVVGTGLQPNTRYNFQPYTTQWQPSNPGATLRTDADGNITIDDRFATDAPGQQVWVVATDPDGNKITSNRFRWPS</sequence>
<gene>
    <name evidence="7" type="ORF">FB561_2422</name>
</gene>
<organism evidence="7 8">
    <name type="scientific">Kribbella amoyensis</name>
    <dbReference type="NCBI Taxonomy" id="996641"/>
    <lineage>
        <taxon>Bacteria</taxon>
        <taxon>Bacillati</taxon>
        <taxon>Actinomycetota</taxon>
        <taxon>Actinomycetes</taxon>
        <taxon>Propionibacteriales</taxon>
        <taxon>Kribbellaceae</taxon>
        <taxon>Kribbella</taxon>
    </lineage>
</organism>
<dbReference type="SMART" id="SM00060">
    <property type="entry name" value="FN3"/>
    <property type="match status" value="2"/>
</dbReference>
<feature type="domain" description="Fibronectin type-III" evidence="6">
    <location>
        <begin position="491"/>
        <end position="580"/>
    </location>
</feature>
<keyword evidence="3" id="KW-0119">Carbohydrate metabolism</keyword>
<feature type="region of interest" description="Disordered" evidence="4">
    <location>
        <begin position="337"/>
        <end position="363"/>
    </location>
</feature>
<dbReference type="Proteomes" id="UP000318380">
    <property type="component" value="Unassembled WGS sequence"/>
</dbReference>
<dbReference type="InterPro" id="IPR003961">
    <property type="entry name" value="FN3_dom"/>
</dbReference>
<feature type="compositionally biased region" description="Pro residues" evidence="4">
    <location>
        <begin position="415"/>
        <end position="430"/>
    </location>
</feature>
<dbReference type="GO" id="GO:0000272">
    <property type="term" value="P:polysaccharide catabolic process"/>
    <property type="evidence" value="ECO:0007669"/>
    <property type="project" value="UniProtKB-KW"/>
</dbReference>
<keyword evidence="5" id="KW-1133">Transmembrane helix</keyword>
<feature type="compositionally biased region" description="Basic and acidic residues" evidence="4">
    <location>
        <begin position="450"/>
        <end position="463"/>
    </location>
</feature>
<accession>A0A561BR06</accession>
<keyword evidence="8" id="KW-1185">Reference proteome</keyword>
<dbReference type="SUPFAM" id="SSF49265">
    <property type="entry name" value="Fibronectin type III"/>
    <property type="match status" value="1"/>
</dbReference>
<dbReference type="PROSITE" id="PS50853">
    <property type="entry name" value="FN3"/>
    <property type="match status" value="2"/>
</dbReference>
<dbReference type="SUPFAM" id="SSF50969">
    <property type="entry name" value="YVTN repeat-like/Quinoprotein amine dehydrogenase"/>
    <property type="match status" value="1"/>
</dbReference>
<dbReference type="InterPro" id="IPR011044">
    <property type="entry name" value="Quino_amine_DH_bsu"/>
</dbReference>
<protein>
    <submittedName>
        <fullName evidence="7">Fibronectin type III domain protein</fullName>
    </submittedName>
</protein>
<feature type="compositionally biased region" description="Polar residues" evidence="4">
    <location>
        <begin position="672"/>
        <end position="681"/>
    </location>
</feature>
<feature type="compositionally biased region" description="Basic and acidic residues" evidence="4">
    <location>
        <begin position="433"/>
        <end position="443"/>
    </location>
</feature>
<evidence type="ECO:0000259" key="6">
    <source>
        <dbReference type="PROSITE" id="PS50853"/>
    </source>
</evidence>
<dbReference type="Pfam" id="PF00041">
    <property type="entry name" value="fn3"/>
    <property type="match status" value="2"/>
</dbReference>
<evidence type="ECO:0000256" key="2">
    <source>
        <dbReference type="ARBA" id="ARBA00023295"/>
    </source>
</evidence>
<proteinExistence type="predicted"/>
<dbReference type="OrthoDB" id="3405767at2"/>
<keyword evidence="5" id="KW-0472">Membrane</keyword>
<dbReference type="InterPro" id="IPR050991">
    <property type="entry name" value="ECM_Regulatory_Proteins"/>
</dbReference>
<evidence type="ECO:0000256" key="4">
    <source>
        <dbReference type="SAM" id="MobiDB-lite"/>
    </source>
</evidence>
<dbReference type="InterPro" id="IPR013783">
    <property type="entry name" value="Ig-like_fold"/>
</dbReference>
<feature type="transmembrane region" description="Helical" evidence="5">
    <location>
        <begin position="33"/>
        <end position="54"/>
    </location>
</feature>
<dbReference type="AlphaFoldDB" id="A0A561BR06"/>
<keyword evidence="1" id="KW-0677">Repeat</keyword>
<keyword evidence="3" id="KW-0624">Polysaccharide degradation</keyword>
<evidence type="ECO:0000256" key="3">
    <source>
        <dbReference type="ARBA" id="ARBA00023326"/>
    </source>
</evidence>
<feature type="region of interest" description="Disordered" evidence="4">
    <location>
        <begin position="655"/>
        <end position="695"/>
    </location>
</feature>
<dbReference type="GO" id="GO:0016798">
    <property type="term" value="F:hydrolase activity, acting on glycosyl bonds"/>
    <property type="evidence" value="ECO:0007669"/>
    <property type="project" value="UniProtKB-KW"/>
</dbReference>
<comment type="caution">
    <text evidence="7">The sequence shown here is derived from an EMBL/GenBank/DDBJ whole genome shotgun (WGS) entry which is preliminary data.</text>
</comment>
<evidence type="ECO:0000256" key="5">
    <source>
        <dbReference type="SAM" id="Phobius"/>
    </source>
</evidence>
<dbReference type="EMBL" id="VIVK01000001">
    <property type="protein sequence ID" value="TWD81310.1"/>
    <property type="molecule type" value="Genomic_DNA"/>
</dbReference>
<dbReference type="Gene3D" id="2.60.40.10">
    <property type="entry name" value="Immunoglobulins"/>
    <property type="match status" value="2"/>
</dbReference>